<dbReference type="EMBL" id="CAJVPU010014171">
    <property type="protein sequence ID" value="CAG8638105.1"/>
    <property type="molecule type" value="Genomic_DNA"/>
</dbReference>
<reference evidence="1" key="1">
    <citation type="submission" date="2021-06" db="EMBL/GenBank/DDBJ databases">
        <authorList>
            <person name="Kallberg Y."/>
            <person name="Tangrot J."/>
            <person name="Rosling A."/>
        </authorList>
    </citation>
    <scope>NUCLEOTIDE SEQUENCE</scope>
    <source>
        <strain evidence="1">IL203A</strain>
    </source>
</reference>
<dbReference type="Proteomes" id="UP000789702">
    <property type="component" value="Unassembled WGS sequence"/>
</dbReference>
<sequence>MNTSSNLRSNRQKGLPNIPFQYHEAYDDRYRTAGRDTYIVNDEYIENEQPEMPSPIPERNTFLIDERSDNDEYEESNPESFISSPNNDRPLSPPLSPKTNSYYLDNNEISKTSSMSPTINSNIIEKPLPLDYQSQQKRKNYFNLGKTLTSRFKFKKPNNVKDIQNRSLSDPTPEKSQSLLSSLPTLAPSSPISHQLPAEYFPDDFDKNDETKSVEQATHELTIDDLYHFVLNIQKGFQLQFNDMNSQIKELKKEIRKLKGEESEDETQKEETQEEVVNNATNVRTVTRQMERYGGAGRWFHNDNNDYI</sequence>
<protein>
    <submittedName>
        <fullName evidence="1">14914_t:CDS:1</fullName>
    </submittedName>
</protein>
<gene>
    <name evidence="1" type="ORF">DHETER_LOCUS8709</name>
</gene>
<organism evidence="1 2">
    <name type="scientific">Dentiscutata heterogama</name>
    <dbReference type="NCBI Taxonomy" id="1316150"/>
    <lineage>
        <taxon>Eukaryota</taxon>
        <taxon>Fungi</taxon>
        <taxon>Fungi incertae sedis</taxon>
        <taxon>Mucoromycota</taxon>
        <taxon>Glomeromycotina</taxon>
        <taxon>Glomeromycetes</taxon>
        <taxon>Diversisporales</taxon>
        <taxon>Gigasporaceae</taxon>
        <taxon>Dentiscutata</taxon>
    </lineage>
</organism>
<name>A0ACA9N735_9GLOM</name>
<proteinExistence type="predicted"/>
<keyword evidence="2" id="KW-1185">Reference proteome</keyword>
<evidence type="ECO:0000313" key="2">
    <source>
        <dbReference type="Proteomes" id="UP000789702"/>
    </source>
</evidence>
<comment type="caution">
    <text evidence="1">The sequence shown here is derived from an EMBL/GenBank/DDBJ whole genome shotgun (WGS) entry which is preliminary data.</text>
</comment>
<accession>A0ACA9N735</accession>
<evidence type="ECO:0000313" key="1">
    <source>
        <dbReference type="EMBL" id="CAG8638105.1"/>
    </source>
</evidence>